<name>A0ABR4BR48_9HELO</name>
<proteinExistence type="predicted"/>
<evidence type="ECO:0000313" key="2">
    <source>
        <dbReference type="Proteomes" id="UP001595075"/>
    </source>
</evidence>
<dbReference type="EMBL" id="JAZHXI010000023">
    <property type="protein sequence ID" value="KAL2060159.1"/>
    <property type="molecule type" value="Genomic_DNA"/>
</dbReference>
<protein>
    <recommendedName>
        <fullName evidence="3">Ubiquitin-like protease family profile domain-containing protein</fullName>
    </recommendedName>
</protein>
<organism evidence="1 2">
    <name type="scientific">Oculimacula yallundae</name>
    <dbReference type="NCBI Taxonomy" id="86028"/>
    <lineage>
        <taxon>Eukaryota</taxon>
        <taxon>Fungi</taxon>
        <taxon>Dikarya</taxon>
        <taxon>Ascomycota</taxon>
        <taxon>Pezizomycotina</taxon>
        <taxon>Leotiomycetes</taxon>
        <taxon>Helotiales</taxon>
        <taxon>Ploettnerulaceae</taxon>
        <taxon>Oculimacula</taxon>
    </lineage>
</organism>
<sequence>MSLADLKHGGLYVILFIRHDPPVQDNFHWGLYLHDSESNGGTKYHIVKPGSGWITDHGNTLGVFKSFLLVGLFRIADVPAGWEGYVDQTIRSLDNRVNTPDITCKIWVFWVLELLKRESNGYTVLKCNDLPALEREIKNWGNAKAAGAAANEQPRSLTASRICGL</sequence>
<accession>A0ABR4BR48</accession>
<reference evidence="1 2" key="1">
    <citation type="journal article" date="2024" name="Commun. Biol.">
        <title>Comparative genomic analysis of thermophilic fungi reveals convergent evolutionary adaptations and gene losses.</title>
        <authorList>
            <person name="Steindorff A.S."/>
            <person name="Aguilar-Pontes M.V."/>
            <person name="Robinson A.J."/>
            <person name="Andreopoulos B."/>
            <person name="LaButti K."/>
            <person name="Kuo A."/>
            <person name="Mondo S."/>
            <person name="Riley R."/>
            <person name="Otillar R."/>
            <person name="Haridas S."/>
            <person name="Lipzen A."/>
            <person name="Grimwood J."/>
            <person name="Schmutz J."/>
            <person name="Clum A."/>
            <person name="Reid I.D."/>
            <person name="Moisan M.C."/>
            <person name="Butler G."/>
            <person name="Nguyen T.T.M."/>
            <person name="Dewar K."/>
            <person name="Conant G."/>
            <person name="Drula E."/>
            <person name="Henrissat B."/>
            <person name="Hansel C."/>
            <person name="Singer S."/>
            <person name="Hutchinson M.I."/>
            <person name="de Vries R.P."/>
            <person name="Natvig D.O."/>
            <person name="Powell A.J."/>
            <person name="Tsang A."/>
            <person name="Grigoriev I.V."/>
        </authorList>
    </citation>
    <scope>NUCLEOTIDE SEQUENCE [LARGE SCALE GENOMIC DNA]</scope>
    <source>
        <strain evidence="1 2">CBS 494.80</strain>
    </source>
</reference>
<keyword evidence="2" id="KW-1185">Reference proteome</keyword>
<evidence type="ECO:0000313" key="1">
    <source>
        <dbReference type="EMBL" id="KAL2060159.1"/>
    </source>
</evidence>
<comment type="caution">
    <text evidence="1">The sequence shown here is derived from an EMBL/GenBank/DDBJ whole genome shotgun (WGS) entry which is preliminary data.</text>
</comment>
<dbReference type="Proteomes" id="UP001595075">
    <property type="component" value="Unassembled WGS sequence"/>
</dbReference>
<evidence type="ECO:0008006" key="3">
    <source>
        <dbReference type="Google" id="ProtNLM"/>
    </source>
</evidence>
<gene>
    <name evidence="1" type="ORF">VTL71DRAFT_9554</name>
</gene>